<dbReference type="Pfam" id="PF07690">
    <property type="entry name" value="MFS_1"/>
    <property type="match status" value="1"/>
</dbReference>
<feature type="transmembrane region" description="Helical" evidence="6">
    <location>
        <begin position="45"/>
        <end position="69"/>
    </location>
</feature>
<feature type="transmembrane region" description="Helical" evidence="6">
    <location>
        <begin position="370"/>
        <end position="393"/>
    </location>
</feature>
<feature type="transmembrane region" description="Helical" evidence="6">
    <location>
        <begin position="300"/>
        <end position="319"/>
    </location>
</feature>
<dbReference type="PROSITE" id="PS50850">
    <property type="entry name" value="MFS"/>
    <property type="match status" value="1"/>
</dbReference>
<keyword evidence="2" id="KW-1003">Cell membrane</keyword>
<evidence type="ECO:0000313" key="9">
    <source>
        <dbReference type="Proteomes" id="UP000054608"/>
    </source>
</evidence>
<dbReference type="InterPro" id="IPR050189">
    <property type="entry name" value="MFS_Efflux_Transporters"/>
</dbReference>
<feature type="transmembrane region" description="Helical" evidence="6">
    <location>
        <begin position="247"/>
        <end position="267"/>
    </location>
</feature>
<accession>A0A0W0XW47</accession>
<dbReference type="PANTHER" id="PTHR43124:SF3">
    <property type="entry name" value="CHLORAMPHENICOL EFFLUX PUMP RV0191"/>
    <property type="match status" value="1"/>
</dbReference>
<evidence type="ECO:0000256" key="2">
    <source>
        <dbReference type="ARBA" id="ARBA00022475"/>
    </source>
</evidence>
<dbReference type="Gene3D" id="1.20.1250.20">
    <property type="entry name" value="MFS general substrate transporter like domains"/>
    <property type="match status" value="2"/>
</dbReference>
<dbReference type="PANTHER" id="PTHR43124">
    <property type="entry name" value="PURINE EFFLUX PUMP PBUE"/>
    <property type="match status" value="1"/>
</dbReference>
<dbReference type="InterPro" id="IPR011701">
    <property type="entry name" value="MFS"/>
</dbReference>
<organism evidence="8 9">
    <name type="scientific">Legionella rubrilucens</name>
    <dbReference type="NCBI Taxonomy" id="458"/>
    <lineage>
        <taxon>Bacteria</taxon>
        <taxon>Pseudomonadati</taxon>
        <taxon>Pseudomonadota</taxon>
        <taxon>Gammaproteobacteria</taxon>
        <taxon>Legionellales</taxon>
        <taxon>Legionellaceae</taxon>
        <taxon>Legionella</taxon>
    </lineage>
</organism>
<comment type="caution">
    <text evidence="8">The sequence shown here is derived from an EMBL/GenBank/DDBJ whole genome shotgun (WGS) entry which is preliminary data.</text>
</comment>
<comment type="subcellular location">
    <subcellularLocation>
        <location evidence="1">Cell membrane</location>
        <topology evidence="1">Multi-pass membrane protein</topology>
    </subcellularLocation>
</comment>
<evidence type="ECO:0000256" key="6">
    <source>
        <dbReference type="SAM" id="Phobius"/>
    </source>
</evidence>
<proteinExistence type="predicted"/>
<evidence type="ECO:0000313" key="8">
    <source>
        <dbReference type="EMBL" id="KTD49005.1"/>
    </source>
</evidence>
<sequence length="410" mass="44496">MSTSRFAAWVMWATASVFYAYQYILRVMPNIMLEDFTRQFHIDSAVFGQFSGVYYIGYSLMHLPLGILLDRFGPRKVMTGCILLTVAGLMPIIFSEHWIYPVIGRALIGMGSSAAILGIFKIIRMAFDEQRFTRLLSLSVTIGLIGAIYGGGPVSALCDQWGYQAVIKLFCVFGFALALMTYFIIPDLQKPNKNKVMADIKAVVTNRKVITLCLLAGLMVGPLEGFADVWGAAFLQQIYGLSHESSSYITSMIFLGMCFGAPFLSLMGEKSGNYLGVIIGAGLVMFFCFILMIAGYLTSVTLVASFIAVGVCCAYQILAIYKASTYVPEQIAGLTTAVANMIIMSFGYAFHSTIGMIIQAFGGAKTAQALIYGVGIIPASLGVAILGFLMLLYRERQASSAAQSNNLLSA</sequence>
<dbReference type="GO" id="GO:0022857">
    <property type="term" value="F:transmembrane transporter activity"/>
    <property type="evidence" value="ECO:0007669"/>
    <property type="project" value="InterPro"/>
</dbReference>
<feature type="transmembrane region" description="Helical" evidence="6">
    <location>
        <begin position="209"/>
        <end position="227"/>
    </location>
</feature>
<feature type="transmembrane region" description="Helical" evidence="6">
    <location>
        <begin position="166"/>
        <end position="188"/>
    </location>
</feature>
<gene>
    <name evidence="8" type="ORF">Lrub_1356</name>
</gene>
<reference evidence="8 9" key="1">
    <citation type="submission" date="2015-11" db="EMBL/GenBank/DDBJ databases">
        <title>Genomic analysis of 38 Legionella species identifies large and diverse effector repertoires.</title>
        <authorList>
            <person name="Burstein D."/>
            <person name="Amaro F."/>
            <person name="Zusman T."/>
            <person name="Lifshitz Z."/>
            <person name="Cohen O."/>
            <person name="Gilbert J.A."/>
            <person name="Pupko T."/>
            <person name="Shuman H.A."/>
            <person name="Segal G."/>
        </authorList>
    </citation>
    <scope>NUCLEOTIDE SEQUENCE [LARGE SCALE GENOMIC DNA]</scope>
    <source>
        <strain evidence="8 9">WA-270A-C2</strain>
    </source>
</reference>
<evidence type="ECO:0000259" key="7">
    <source>
        <dbReference type="PROSITE" id="PS50850"/>
    </source>
</evidence>
<dbReference type="InterPro" id="IPR036259">
    <property type="entry name" value="MFS_trans_sf"/>
</dbReference>
<keyword evidence="9" id="KW-1185">Reference proteome</keyword>
<protein>
    <submittedName>
        <fullName evidence="8">Major facilitator family transporter</fullName>
    </submittedName>
</protein>
<dbReference type="AlphaFoldDB" id="A0A0W0XW47"/>
<evidence type="ECO:0000256" key="5">
    <source>
        <dbReference type="ARBA" id="ARBA00023136"/>
    </source>
</evidence>
<dbReference type="Proteomes" id="UP000054608">
    <property type="component" value="Unassembled WGS sequence"/>
</dbReference>
<evidence type="ECO:0000256" key="3">
    <source>
        <dbReference type="ARBA" id="ARBA00022692"/>
    </source>
</evidence>
<keyword evidence="5 6" id="KW-0472">Membrane</keyword>
<feature type="transmembrane region" description="Helical" evidence="6">
    <location>
        <begin position="81"/>
        <end position="100"/>
    </location>
</feature>
<evidence type="ECO:0000256" key="1">
    <source>
        <dbReference type="ARBA" id="ARBA00004651"/>
    </source>
</evidence>
<keyword evidence="3 6" id="KW-0812">Transmembrane</keyword>
<dbReference type="PATRIC" id="fig|458.5.peg.1400"/>
<dbReference type="InterPro" id="IPR020846">
    <property type="entry name" value="MFS_dom"/>
</dbReference>
<dbReference type="EMBL" id="LNYT01000007">
    <property type="protein sequence ID" value="KTD49005.1"/>
    <property type="molecule type" value="Genomic_DNA"/>
</dbReference>
<dbReference type="OrthoDB" id="5291895at2"/>
<feature type="transmembrane region" description="Helical" evidence="6">
    <location>
        <begin position="274"/>
        <end position="294"/>
    </location>
</feature>
<dbReference type="SUPFAM" id="SSF103473">
    <property type="entry name" value="MFS general substrate transporter"/>
    <property type="match status" value="1"/>
</dbReference>
<feature type="transmembrane region" description="Helical" evidence="6">
    <location>
        <begin position="135"/>
        <end position="154"/>
    </location>
</feature>
<feature type="transmembrane region" description="Helical" evidence="6">
    <location>
        <begin position="7"/>
        <end position="25"/>
    </location>
</feature>
<name>A0A0W0XW47_9GAMM</name>
<keyword evidence="4 6" id="KW-1133">Transmembrane helix</keyword>
<feature type="domain" description="Major facilitator superfamily (MFS) profile" evidence="7">
    <location>
        <begin position="10"/>
        <end position="397"/>
    </location>
</feature>
<dbReference type="GO" id="GO:0005886">
    <property type="term" value="C:plasma membrane"/>
    <property type="evidence" value="ECO:0007669"/>
    <property type="project" value="UniProtKB-SubCell"/>
</dbReference>
<feature type="transmembrane region" description="Helical" evidence="6">
    <location>
        <begin position="106"/>
        <end position="123"/>
    </location>
</feature>
<feature type="transmembrane region" description="Helical" evidence="6">
    <location>
        <begin position="331"/>
        <end position="350"/>
    </location>
</feature>
<evidence type="ECO:0000256" key="4">
    <source>
        <dbReference type="ARBA" id="ARBA00022989"/>
    </source>
</evidence>
<dbReference type="STRING" id="458.Lrub_1356"/>